<name>A0A1I7WEK8_HETBA</name>
<sequence length="84" mass="9470">MSVNSLVDVTMGLSNMAGSPIHIFNFHMNIRLRNILLQIKYRFAIMVGAISFLILIAVEEAVRRQALTERQQMLNDAALLPELS</sequence>
<dbReference type="WBParaSite" id="Hba_03397">
    <property type="protein sequence ID" value="Hba_03397"/>
    <property type="gene ID" value="Hba_03397"/>
</dbReference>
<dbReference type="Proteomes" id="UP000095283">
    <property type="component" value="Unplaced"/>
</dbReference>
<proteinExistence type="predicted"/>
<keyword evidence="1" id="KW-0472">Membrane</keyword>
<keyword evidence="1" id="KW-0812">Transmembrane</keyword>
<accession>A0A1I7WEK8</accession>
<organism evidence="2 3">
    <name type="scientific">Heterorhabditis bacteriophora</name>
    <name type="common">Entomopathogenic nematode worm</name>
    <dbReference type="NCBI Taxonomy" id="37862"/>
    <lineage>
        <taxon>Eukaryota</taxon>
        <taxon>Metazoa</taxon>
        <taxon>Ecdysozoa</taxon>
        <taxon>Nematoda</taxon>
        <taxon>Chromadorea</taxon>
        <taxon>Rhabditida</taxon>
        <taxon>Rhabditina</taxon>
        <taxon>Rhabditomorpha</taxon>
        <taxon>Strongyloidea</taxon>
        <taxon>Heterorhabditidae</taxon>
        <taxon>Heterorhabditis</taxon>
    </lineage>
</organism>
<evidence type="ECO:0000313" key="2">
    <source>
        <dbReference type="Proteomes" id="UP000095283"/>
    </source>
</evidence>
<keyword evidence="1" id="KW-1133">Transmembrane helix</keyword>
<keyword evidence="2" id="KW-1185">Reference proteome</keyword>
<evidence type="ECO:0000313" key="3">
    <source>
        <dbReference type="WBParaSite" id="Hba_03397"/>
    </source>
</evidence>
<dbReference type="AlphaFoldDB" id="A0A1I7WEK8"/>
<protein>
    <submittedName>
        <fullName evidence="3">Endoplasmic reticulum transmembrane protein</fullName>
    </submittedName>
</protein>
<reference evidence="3" key="1">
    <citation type="submission" date="2016-11" db="UniProtKB">
        <authorList>
            <consortium name="WormBaseParasite"/>
        </authorList>
    </citation>
    <scope>IDENTIFICATION</scope>
</reference>
<evidence type="ECO:0000256" key="1">
    <source>
        <dbReference type="SAM" id="Phobius"/>
    </source>
</evidence>
<feature type="transmembrane region" description="Helical" evidence="1">
    <location>
        <begin position="41"/>
        <end position="62"/>
    </location>
</feature>